<gene>
    <name evidence="7" type="ORF">H1D24_39760</name>
</gene>
<dbReference type="CDD" id="cd07971">
    <property type="entry name" value="OBF_DNA_ligase_LigD"/>
    <property type="match status" value="1"/>
</dbReference>
<accession>A0A7W0DVL4</accession>
<dbReference type="Gene3D" id="3.30.470.30">
    <property type="entry name" value="DNA ligase/mRNA capping enzyme"/>
    <property type="match status" value="1"/>
</dbReference>
<protein>
    <recommendedName>
        <fullName evidence="2">DNA ligase (ATP)</fullName>
        <ecNumber evidence="2">6.5.1.1</ecNumber>
    </recommendedName>
</protein>
<dbReference type="InterPro" id="IPR012310">
    <property type="entry name" value="DNA_ligase_ATP-dep_cent"/>
</dbReference>
<dbReference type="CDD" id="cd07906">
    <property type="entry name" value="Adenylation_DNA_ligase_LigD_LigC"/>
    <property type="match status" value="1"/>
</dbReference>
<dbReference type="PANTHER" id="PTHR45674">
    <property type="entry name" value="DNA LIGASE 1/3 FAMILY MEMBER"/>
    <property type="match status" value="1"/>
</dbReference>
<dbReference type="Pfam" id="PF01068">
    <property type="entry name" value="DNA_ligase_A_M"/>
    <property type="match status" value="1"/>
</dbReference>
<dbReference type="InterPro" id="IPR050191">
    <property type="entry name" value="ATP-dep_DNA_ligase"/>
</dbReference>
<dbReference type="PROSITE" id="PS50160">
    <property type="entry name" value="DNA_LIGASE_A3"/>
    <property type="match status" value="1"/>
</dbReference>
<evidence type="ECO:0000313" key="7">
    <source>
        <dbReference type="EMBL" id="MBA2951735.1"/>
    </source>
</evidence>
<dbReference type="EMBL" id="JACEHE010000053">
    <property type="protein sequence ID" value="MBA2951735.1"/>
    <property type="molecule type" value="Genomic_DNA"/>
</dbReference>
<evidence type="ECO:0000256" key="4">
    <source>
        <dbReference type="ARBA" id="ARBA00034003"/>
    </source>
</evidence>
<name>A0A7W0DVL4_9ACTN</name>
<dbReference type="InterPro" id="IPR012340">
    <property type="entry name" value="NA-bd_OB-fold"/>
</dbReference>
<dbReference type="GO" id="GO:0003910">
    <property type="term" value="F:DNA ligase (ATP) activity"/>
    <property type="evidence" value="ECO:0007669"/>
    <property type="project" value="UniProtKB-EC"/>
</dbReference>
<evidence type="ECO:0000256" key="2">
    <source>
        <dbReference type="ARBA" id="ARBA00012727"/>
    </source>
</evidence>
<comment type="catalytic activity">
    <reaction evidence="4">
        <text>ATP + (deoxyribonucleotide)n-3'-hydroxyl + 5'-phospho-(deoxyribonucleotide)m = (deoxyribonucleotide)n+m + AMP + diphosphate.</text>
        <dbReference type="EC" id="6.5.1.1"/>
    </reaction>
</comment>
<keyword evidence="3 7" id="KW-0436">Ligase</keyword>
<dbReference type="PANTHER" id="PTHR45674:SF4">
    <property type="entry name" value="DNA LIGASE 1"/>
    <property type="match status" value="1"/>
</dbReference>
<dbReference type="AlphaFoldDB" id="A0A7W0DVL4"/>
<evidence type="ECO:0000313" key="8">
    <source>
        <dbReference type="Proteomes" id="UP000545761"/>
    </source>
</evidence>
<feature type="domain" description="ATP-dependent DNA ligase family profile" evidence="6">
    <location>
        <begin position="137"/>
        <end position="230"/>
    </location>
</feature>
<proteinExistence type="inferred from homology"/>
<dbReference type="Pfam" id="PF04679">
    <property type="entry name" value="DNA_ligase_A_C"/>
    <property type="match status" value="1"/>
</dbReference>
<dbReference type="NCBIfam" id="TIGR02779">
    <property type="entry name" value="NHEJ_ligase_lig"/>
    <property type="match status" value="1"/>
</dbReference>
<organism evidence="7 8">
    <name type="scientific">Streptomyces himalayensis subsp. himalayensis</name>
    <dbReference type="NCBI Taxonomy" id="2756131"/>
    <lineage>
        <taxon>Bacteria</taxon>
        <taxon>Bacillati</taxon>
        <taxon>Actinomycetota</taxon>
        <taxon>Actinomycetes</taxon>
        <taxon>Kitasatosporales</taxon>
        <taxon>Streptomycetaceae</taxon>
        <taxon>Streptomyces</taxon>
        <taxon>Streptomyces himalayensis</taxon>
    </lineage>
</organism>
<dbReference type="SUPFAM" id="SSF56091">
    <property type="entry name" value="DNA ligase/mRNA capping enzyme, catalytic domain"/>
    <property type="match status" value="1"/>
</dbReference>
<reference evidence="7 8" key="1">
    <citation type="submission" date="2020-07" db="EMBL/GenBank/DDBJ databases">
        <title>Streptomyces isolated from Indian soil.</title>
        <authorList>
            <person name="Mandal S."/>
            <person name="Maiti P.K."/>
        </authorList>
    </citation>
    <scope>NUCLEOTIDE SEQUENCE [LARGE SCALE GENOMIC DNA]</scope>
    <source>
        <strain evidence="7 8">PSKA28</strain>
    </source>
</reference>
<dbReference type="EC" id="6.5.1.1" evidence="2"/>
<dbReference type="InterPro" id="IPR014146">
    <property type="entry name" value="LigD_ligase_dom"/>
</dbReference>
<dbReference type="InterPro" id="IPR012309">
    <property type="entry name" value="DNA_ligase_ATP-dep_C"/>
</dbReference>
<feature type="region of interest" description="Disordered" evidence="5">
    <location>
        <begin position="1"/>
        <end position="20"/>
    </location>
</feature>
<dbReference type="GO" id="GO:0006310">
    <property type="term" value="P:DNA recombination"/>
    <property type="evidence" value="ECO:0007669"/>
    <property type="project" value="InterPro"/>
</dbReference>
<dbReference type="SUPFAM" id="SSF50249">
    <property type="entry name" value="Nucleic acid-binding proteins"/>
    <property type="match status" value="1"/>
</dbReference>
<dbReference type="GO" id="GO:0005524">
    <property type="term" value="F:ATP binding"/>
    <property type="evidence" value="ECO:0007669"/>
    <property type="project" value="InterPro"/>
</dbReference>
<sequence length="353" mass="39905">MSDRSDHSDQRDQSGLLDTVPADQRRLLAEARPGAELAARPMLATLSDRRDFPEGRWVFERKLDGVRLLAVREEGRVTLLSRTGRRLNATYPEVAEALAAQERTDFTVDGEIVAFDHGRTDFARLQKRMQLTNRRQIEATGVAVTYFVFDLLRLDGTDTRRLPLRTRKSLLRRALTFQPPLRFTPHRNQNGVDGADLLAHACGRGWEGLIAKRADGPYVPSRSTDWLKLKCAQGQEFVIGGFTEPAGSRVGFGALLIGYYDTQRRLRHAGKVGTGYDRRTLLDVPARLDELATSRSPFSDPVRERAVHWVEPRLVAQIAFTEWTRDGMLRHPRFLGLRTDKSPAEVVRERPAA</sequence>
<evidence type="ECO:0000256" key="5">
    <source>
        <dbReference type="SAM" id="MobiDB-lite"/>
    </source>
</evidence>
<evidence type="ECO:0000256" key="3">
    <source>
        <dbReference type="ARBA" id="ARBA00022598"/>
    </source>
</evidence>
<dbReference type="Gene3D" id="2.40.50.140">
    <property type="entry name" value="Nucleic acid-binding proteins"/>
    <property type="match status" value="1"/>
</dbReference>
<evidence type="ECO:0000256" key="1">
    <source>
        <dbReference type="ARBA" id="ARBA00007572"/>
    </source>
</evidence>
<comment type="similarity">
    <text evidence="1">Belongs to the ATP-dependent DNA ligase family.</text>
</comment>
<evidence type="ECO:0000259" key="6">
    <source>
        <dbReference type="PROSITE" id="PS50160"/>
    </source>
</evidence>
<dbReference type="GO" id="GO:0006281">
    <property type="term" value="P:DNA repair"/>
    <property type="evidence" value="ECO:0007669"/>
    <property type="project" value="InterPro"/>
</dbReference>
<feature type="compositionally biased region" description="Basic and acidic residues" evidence="5">
    <location>
        <begin position="1"/>
        <end position="12"/>
    </location>
</feature>
<dbReference type="Gene3D" id="3.30.1490.70">
    <property type="match status" value="1"/>
</dbReference>
<comment type="caution">
    <text evidence="7">The sequence shown here is derived from an EMBL/GenBank/DDBJ whole genome shotgun (WGS) entry which is preliminary data.</text>
</comment>
<dbReference type="Proteomes" id="UP000545761">
    <property type="component" value="Unassembled WGS sequence"/>
</dbReference>